<proteinExistence type="predicted"/>
<evidence type="ECO:0008006" key="4">
    <source>
        <dbReference type="Google" id="ProtNLM"/>
    </source>
</evidence>
<name>A0A1R2AP33_9CILI</name>
<keyword evidence="3" id="KW-1185">Reference proteome</keyword>
<dbReference type="Proteomes" id="UP000187209">
    <property type="component" value="Unassembled WGS sequence"/>
</dbReference>
<accession>A0A1R2AP33</accession>
<evidence type="ECO:0000313" key="3">
    <source>
        <dbReference type="Proteomes" id="UP000187209"/>
    </source>
</evidence>
<keyword evidence="1" id="KW-0472">Membrane</keyword>
<feature type="transmembrane region" description="Helical" evidence="1">
    <location>
        <begin position="29"/>
        <end position="51"/>
    </location>
</feature>
<gene>
    <name evidence="2" type="ORF">SteCoe_37090</name>
</gene>
<feature type="transmembrane region" description="Helical" evidence="1">
    <location>
        <begin position="103"/>
        <end position="120"/>
    </location>
</feature>
<feature type="transmembrane region" description="Helical" evidence="1">
    <location>
        <begin position="168"/>
        <end position="188"/>
    </location>
</feature>
<feature type="transmembrane region" description="Helical" evidence="1">
    <location>
        <begin position="208"/>
        <end position="233"/>
    </location>
</feature>
<feature type="transmembrane region" description="Helical" evidence="1">
    <location>
        <begin position="277"/>
        <end position="295"/>
    </location>
</feature>
<feature type="transmembrane region" description="Helical" evidence="1">
    <location>
        <begin position="245"/>
        <end position="265"/>
    </location>
</feature>
<feature type="transmembrane region" description="Helical" evidence="1">
    <location>
        <begin position="57"/>
        <end position="82"/>
    </location>
</feature>
<reference evidence="2 3" key="1">
    <citation type="submission" date="2016-11" db="EMBL/GenBank/DDBJ databases">
        <title>The macronuclear genome of Stentor coeruleus: a giant cell with tiny introns.</title>
        <authorList>
            <person name="Slabodnick M."/>
            <person name="Ruby J.G."/>
            <person name="Reiff S.B."/>
            <person name="Swart E.C."/>
            <person name="Gosai S."/>
            <person name="Prabakaran S."/>
            <person name="Witkowska E."/>
            <person name="Larue G.E."/>
            <person name="Fisher S."/>
            <person name="Freeman R.M."/>
            <person name="Gunawardena J."/>
            <person name="Chu W."/>
            <person name="Stover N.A."/>
            <person name="Gregory B.D."/>
            <person name="Nowacki M."/>
            <person name="Derisi J."/>
            <person name="Roy S.W."/>
            <person name="Marshall W.F."/>
            <person name="Sood P."/>
        </authorList>
    </citation>
    <scope>NUCLEOTIDE SEQUENCE [LARGE SCALE GENOMIC DNA]</scope>
    <source>
        <strain evidence="2">WM001</strain>
    </source>
</reference>
<dbReference type="PANTHER" id="PTHR22950">
    <property type="entry name" value="AMINO ACID TRANSPORTER"/>
    <property type="match status" value="1"/>
</dbReference>
<sequence>MADNNPNEGLLSNEDSDTKKKGPDEIIPFLLLLVTSSGMCVSGIGWALYVYSIKSFVYGFILLLILSATYYFNHLIIVRSCFEVKKFSFSKLILHHWGRKRGLTVQIAMAIHCLITITYLQQRISVNAFKVFHSAVESYPSYTDTFYYIAIANIFLILLALQNKYEKIRWFAIIGILVWVYLFIGVFTEASASDISFFSSAGELFPPPGIWMLTSIGLVAYFMSSFQIIPYLAEHVKCEATMKRIVLKSSIGSLIIISTVILYFAFKTNPDLNFIRYSGFVIIGCCVTIINILPTRDLIVQIFEEKAKDKQNTRDRFITLFVFSLTLILSIFMNEINTWMAFVGIGSILTALLGFIFPGVLFFQIAKQGEEKYKYLALVWNIILGLTIFVAGVFMMIVEKNPEVVQQQ</sequence>
<comment type="caution">
    <text evidence="2">The sequence shown here is derived from an EMBL/GenBank/DDBJ whole genome shotgun (WGS) entry which is preliminary data.</text>
</comment>
<feature type="transmembrane region" description="Helical" evidence="1">
    <location>
        <begin position="339"/>
        <end position="363"/>
    </location>
</feature>
<keyword evidence="1" id="KW-0812">Transmembrane</keyword>
<dbReference type="GO" id="GO:0015179">
    <property type="term" value="F:L-amino acid transmembrane transporter activity"/>
    <property type="evidence" value="ECO:0007669"/>
    <property type="project" value="TreeGrafter"/>
</dbReference>
<organism evidence="2 3">
    <name type="scientific">Stentor coeruleus</name>
    <dbReference type="NCBI Taxonomy" id="5963"/>
    <lineage>
        <taxon>Eukaryota</taxon>
        <taxon>Sar</taxon>
        <taxon>Alveolata</taxon>
        <taxon>Ciliophora</taxon>
        <taxon>Postciliodesmatophora</taxon>
        <taxon>Heterotrichea</taxon>
        <taxon>Heterotrichida</taxon>
        <taxon>Stentoridae</taxon>
        <taxon>Stentor</taxon>
    </lineage>
</organism>
<feature type="transmembrane region" description="Helical" evidence="1">
    <location>
        <begin position="375"/>
        <end position="398"/>
    </location>
</feature>
<feature type="transmembrane region" description="Helical" evidence="1">
    <location>
        <begin position="145"/>
        <end position="161"/>
    </location>
</feature>
<feature type="transmembrane region" description="Helical" evidence="1">
    <location>
        <begin position="316"/>
        <end position="333"/>
    </location>
</feature>
<keyword evidence="1" id="KW-1133">Transmembrane helix</keyword>
<evidence type="ECO:0000313" key="2">
    <source>
        <dbReference type="EMBL" id="OMJ66170.1"/>
    </source>
</evidence>
<dbReference type="EMBL" id="MPUH01001799">
    <property type="protein sequence ID" value="OMJ66170.1"/>
    <property type="molecule type" value="Genomic_DNA"/>
</dbReference>
<evidence type="ECO:0000256" key="1">
    <source>
        <dbReference type="SAM" id="Phobius"/>
    </source>
</evidence>
<protein>
    <recommendedName>
        <fullName evidence="4">Amino acid transporter transmembrane domain-containing protein</fullName>
    </recommendedName>
</protein>
<dbReference type="GO" id="GO:0016020">
    <property type="term" value="C:membrane"/>
    <property type="evidence" value="ECO:0007669"/>
    <property type="project" value="TreeGrafter"/>
</dbReference>
<dbReference type="AlphaFoldDB" id="A0A1R2AP33"/>